<keyword evidence="22" id="KW-1185">Reference proteome</keyword>
<organism evidence="21">
    <name type="scientific">Triticum aestivum</name>
    <name type="common">Wheat</name>
    <dbReference type="NCBI Taxonomy" id="4565"/>
    <lineage>
        <taxon>Eukaryota</taxon>
        <taxon>Viridiplantae</taxon>
        <taxon>Streptophyta</taxon>
        <taxon>Embryophyta</taxon>
        <taxon>Tracheophyta</taxon>
        <taxon>Spermatophyta</taxon>
        <taxon>Magnoliopsida</taxon>
        <taxon>Liliopsida</taxon>
        <taxon>Poales</taxon>
        <taxon>Poaceae</taxon>
        <taxon>BOP clade</taxon>
        <taxon>Pooideae</taxon>
        <taxon>Triticodae</taxon>
        <taxon>Triticeae</taxon>
        <taxon>Triticinae</taxon>
        <taxon>Triticum</taxon>
    </lineage>
</organism>
<evidence type="ECO:0000256" key="1">
    <source>
        <dbReference type="ARBA" id="ARBA00004167"/>
    </source>
</evidence>
<evidence type="ECO:0000256" key="10">
    <source>
        <dbReference type="ARBA" id="ARBA00022840"/>
    </source>
</evidence>
<dbReference type="SUPFAM" id="SSF56112">
    <property type="entry name" value="Protein kinase-like (PK-like)"/>
    <property type="match status" value="1"/>
</dbReference>
<keyword evidence="5 17" id="KW-0812">Transmembrane</keyword>
<feature type="transmembrane region" description="Helical" evidence="17">
    <location>
        <begin position="285"/>
        <end position="306"/>
    </location>
</feature>
<dbReference type="KEGG" id="taes:123087478"/>
<dbReference type="Gramene" id="TraesJUL4A03G02172760.1">
    <property type="protein sequence ID" value="TraesJUL4A03G02172760.1"/>
    <property type="gene ID" value="TraesJUL4A03G02172760"/>
</dbReference>
<dbReference type="InterPro" id="IPR011009">
    <property type="entry name" value="Kinase-like_dom_sf"/>
</dbReference>
<reference evidence="21" key="1">
    <citation type="submission" date="2018-08" db="EMBL/GenBank/DDBJ databases">
        <authorList>
            <person name="Rossello M."/>
        </authorList>
    </citation>
    <scope>NUCLEOTIDE SEQUENCE [LARGE SCALE GENOMIC DNA]</scope>
    <source>
        <strain evidence="21">cv. Chinese Spring</strain>
    </source>
</reference>
<evidence type="ECO:0000313" key="21">
    <source>
        <dbReference type="EnsemblPlants" id="TraesCS4A02G317600.1"/>
    </source>
</evidence>
<feature type="region of interest" description="Disordered" evidence="16">
    <location>
        <begin position="640"/>
        <end position="674"/>
    </location>
</feature>
<dbReference type="STRING" id="4565.A0A3B6HYD6"/>
<dbReference type="SMART" id="SM00220">
    <property type="entry name" value="S_TKc"/>
    <property type="match status" value="1"/>
</dbReference>
<feature type="chain" id="PRO_5043175152" description="Cysteine-rich receptor-like protein kinase" evidence="18">
    <location>
        <begin position="24"/>
        <end position="674"/>
    </location>
</feature>
<evidence type="ECO:0000259" key="19">
    <source>
        <dbReference type="PROSITE" id="PS50011"/>
    </source>
</evidence>
<dbReference type="InterPro" id="IPR000719">
    <property type="entry name" value="Prot_kinase_dom"/>
</dbReference>
<feature type="domain" description="Gnk2-homologous" evidence="20">
    <location>
        <begin position="33"/>
        <end position="135"/>
    </location>
</feature>
<keyword evidence="10 15" id="KW-0067">ATP-binding</keyword>
<feature type="domain" description="Gnk2-homologous" evidence="20">
    <location>
        <begin position="143"/>
        <end position="255"/>
    </location>
</feature>
<evidence type="ECO:0000256" key="7">
    <source>
        <dbReference type="ARBA" id="ARBA00022737"/>
    </source>
</evidence>
<evidence type="ECO:0000256" key="4">
    <source>
        <dbReference type="ARBA" id="ARBA00022679"/>
    </source>
</evidence>
<keyword evidence="6 18" id="KW-0732">Signal</keyword>
<evidence type="ECO:0000256" key="16">
    <source>
        <dbReference type="SAM" id="MobiDB-lite"/>
    </source>
</evidence>
<dbReference type="Gene3D" id="3.30.430.20">
    <property type="entry name" value="Gnk2 domain, C-X8-C-X2-C motif"/>
    <property type="match status" value="2"/>
</dbReference>
<keyword evidence="3" id="KW-0597">Phosphoprotein</keyword>
<comment type="subcellular location">
    <subcellularLocation>
        <location evidence="1">Membrane</location>
        <topology evidence="1">Single-pass membrane protein</topology>
    </subcellularLocation>
</comment>
<accession>A0A3B6HYD6</accession>
<evidence type="ECO:0000313" key="22">
    <source>
        <dbReference type="Proteomes" id="UP000019116"/>
    </source>
</evidence>
<evidence type="ECO:0000256" key="17">
    <source>
        <dbReference type="SAM" id="Phobius"/>
    </source>
</evidence>
<dbReference type="InterPro" id="IPR002902">
    <property type="entry name" value="GNK2"/>
</dbReference>
<keyword evidence="11 17" id="KW-1133">Transmembrane helix</keyword>
<keyword evidence="2" id="KW-0723">Serine/threonine-protein kinase</keyword>
<evidence type="ECO:0000256" key="6">
    <source>
        <dbReference type="ARBA" id="ARBA00022729"/>
    </source>
</evidence>
<dbReference type="OrthoDB" id="4062651at2759"/>
<feature type="domain" description="Protein kinase" evidence="19">
    <location>
        <begin position="342"/>
        <end position="617"/>
    </location>
</feature>
<dbReference type="CDD" id="cd23509">
    <property type="entry name" value="Gnk2-like"/>
    <property type="match status" value="2"/>
</dbReference>
<dbReference type="GO" id="GO:0016020">
    <property type="term" value="C:membrane"/>
    <property type="evidence" value="ECO:0007669"/>
    <property type="project" value="UniProtKB-SubCell"/>
</dbReference>
<evidence type="ECO:0000256" key="3">
    <source>
        <dbReference type="ARBA" id="ARBA00022553"/>
    </source>
</evidence>
<evidence type="ECO:0008006" key="23">
    <source>
        <dbReference type="Google" id="ProtNLM"/>
    </source>
</evidence>
<feature type="compositionally biased region" description="Polar residues" evidence="16">
    <location>
        <begin position="640"/>
        <end position="667"/>
    </location>
</feature>
<keyword evidence="7" id="KW-0677">Repeat</keyword>
<dbReference type="OMA" id="CIDPRPS"/>
<dbReference type="SMR" id="A0A3B6HYD6"/>
<keyword evidence="14" id="KW-0325">Glycoprotein</keyword>
<dbReference type="GeneID" id="123087478"/>
<dbReference type="PANTHER" id="PTHR27002:SF372">
    <property type="entry name" value="OS04G0197200 PROTEIN"/>
    <property type="match status" value="1"/>
</dbReference>
<dbReference type="PROSITE" id="PS00108">
    <property type="entry name" value="PROTEIN_KINASE_ST"/>
    <property type="match status" value="1"/>
</dbReference>
<dbReference type="PROSITE" id="PS51473">
    <property type="entry name" value="GNK2"/>
    <property type="match status" value="2"/>
</dbReference>
<feature type="signal peptide" evidence="18">
    <location>
        <begin position="1"/>
        <end position="23"/>
    </location>
</feature>
<dbReference type="RefSeq" id="XP_044365428.1">
    <property type="nucleotide sequence ID" value="XM_044509493.1"/>
</dbReference>
<dbReference type="Pfam" id="PF01657">
    <property type="entry name" value="Stress-antifung"/>
    <property type="match status" value="2"/>
</dbReference>
<name>A0A3B6HYD6_WHEAT</name>
<keyword evidence="13" id="KW-0675">Receptor</keyword>
<dbReference type="Gramene" id="TraesCS4A03G0793100.1">
    <property type="protein sequence ID" value="TraesCS4A03G0793100.1.CDS"/>
    <property type="gene ID" value="TraesCS4A03G0793100"/>
</dbReference>
<proteinExistence type="predicted"/>
<keyword evidence="12 17" id="KW-0472">Membrane</keyword>
<gene>
    <name evidence="21" type="primary">LOC123087478</name>
</gene>
<dbReference type="GO" id="GO:0004674">
    <property type="term" value="F:protein serine/threonine kinase activity"/>
    <property type="evidence" value="ECO:0007669"/>
    <property type="project" value="UniProtKB-KW"/>
</dbReference>
<sequence length="674" mass="73400">MPTMPSHALALVLLLLAASKAASQGVCIDPRPSSAAAPAPPTSNTTNSSAFRTNVLTLLNALPQAVAPTGFASLSLGTGRDRAFVRGLCRGDTTPSQCLADMQASVIDLRGRCASNRSAAAYYDKAYITFADTNDTINLYYEKRSLNALYDVLTVSDPESFDRTYNVLMKRLVARAASEGGNTSAMFATGEAVYAPSDPKGTMYGLVQCMRDLSASQCDWCLQSLVPVLPTCCYGYQGGVARNFNCLLRIQIYTFYDLALDAPPPAAPTPGSPDETRRNTRLQHVILAVAISVGTLFVLVVVLACVRRQRKRIKADKEQQDNAGEGLNYISLQVLRVATSNFSINNKLGEGGFGEVFKGEMQDGMKIAVKRLSKDSVQGFGELKNELVLANKLKHKNLVQLLGVCLQEKLLVYEYMPNGSLDTIIFNSEKAHQLDWMKRSMIISGIARGLLYLHQESRLKVIHRDLKPSNVLLDLDMNPKISDFGLSRAFGGDQSMDVTKRAVGTLGYMAPEYAYHGQVSTKSDMYSFGVVVVEIVTGRRNNASLDDDTASRSLLSQVWEAWSAGSMEEVVDPSLGRGYPKNDVLKCVQIGLLCLQEDPSARPAAWEVVLMLDSPSMSMTMRTPTRPAFCFTQPGVSNPTLSYQSSRPRGAITSQQLPTPVSGNDVTISDVEPR</sequence>
<evidence type="ECO:0000256" key="18">
    <source>
        <dbReference type="SAM" id="SignalP"/>
    </source>
</evidence>
<evidence type="ECO:0000256" key="8">
    <source>
        <dbReference type="ARBA" id="ARBA00022741"/>
    </source>
</evidence>
<dbReference type="AlphaFoldDB" id="A0A3B6HYD6"/>
<dbReference type="PROSITE" id="PS50011">
    <property type="entry name" value="PROTEIN_KINASE_DOM"/>
    <property type="match status" value="1"/>
</dbReference>
<dbReference type="Gramene" id="TraesLDM4A03G02151750.1">
    <property type="protein sequence ID" value="TraesLDM4A03G02151750.1"/>
    <property type="gene ID" value="TraesLDM4A03G02151750"/>
</dbReference>
<feature type="binding site" evidence="15">
    <location>
        <position position="370"/>
    </location>
    <ligand>
        <name>ATP</name>
        <dbReference type="ChEBI" id="CHEBI:30616"/>
    </ligand>
</feature>
<dbReference type="CDD" id="cd14066">
    <property type="entry name" value="STKc_IRAK"/>
    <property type="match status" value="1"/>
</dbReference>
<dbReference type="PROSITE" id="PS00107">
    <property type="entry name" value="PROTEIN_KINASE_ATP"/>
    <property type="match status" value="1"/>
</dbReference>
<evidence type="ECO:0000256" key="2">
    <source>
        <dbReference type="ARBA" id="ARBA00022527"/>
    </source>
</evidence>
<keyword evidence="4" id="KW-0808">Transferase</keyword>
<evidence type="ECO:0000256" key="9">
    <source>
        <dbReference type="ARBA" id="ARBA00022777"/>
    </source>
</evidence>
<evidence type="ECO:0000259" key="20">
    <source>
        <dbReference type="PROSITE" id="PS51473"/>
    </source>
</evidence>
<dbReference type="InterPro" id="IPR038408">
    <property type="entry name" value="GNK2_sf"/>
</dbReference>
<dbReference type="Gene3D" id="3.30.200.20">
    <property type="entry name" value="Phosphorylase Kinase, domain 1"/>
    <property type="match status" value="1"/>
</dbReference>
<evidence type="ECO:0000256" key="14">
    <source>
        <dbReference type="ARBA" id="ARBA00023180"/>
    </source>
</evidence>
<dbReference type="InterPro" id="IPR008271">
    <property type="entry name" value="Ser/Thr_kinase_AS"/>
</dbReference>
<evidence type="ECO:0000256" key="12">
    <source>
        <dbReference type="ARBA" id="ARBA00023136"/>
    </source>
</evidence>
<dbReference type="FunFam" id="1.10.510.10:FF:000343">
    <property type="entry name" value="Cysteine-rich receptor-like protein kinase 28"/>
    <property type="match status" value="1"/>
</dbReference>
<dbReference type="Pfam" id="PF00069">
    <property type="entry name" value="Pkinase"/>
    <property type="match status" value="1"/>
</dbReference>
<evidence type="ECO:0000256" key="13">
    <source>
        <dbReference type="ARBA" id="ARBA00023170"/>
    </source>
</evidence>
<keyword evidence="9" id="KW-0418">Kinase</keyword>
<dbReference type="GO" id="GO:0005524">
    <property type="term" value="F:ATP binding"/>
    <property type="evidence" value="ECO:0007669"/>
    <property type="project" value="UniProtKB-UniRule"/>
</dbReference>
<dbReference type="Gramene" id="TraesWEE_scaffold_007280_01G000100.1">
    <property type="protein sequence ID" value="TraesWEE_scaffold_007280_01G000100.1"/>
    <property type="gene ID" value="TraesWEE_scaffold_007280_01G000100"/>
</dbReference>
<evidence type="ECO:0000256" key="5">
    <source>
        <dbReference type="ARBA" id="ARBA00022692"/>
    </source>
</evidence>
<dbReference type="EnsemblPlants" id="TraesCS4A02G317600.1">
    <property type="protein sequence ID" value="TraesCS4A02G317600.1"/>
    <property type="gene ID" value="TraesCS4A02G317600"/>
</dbReference>
<dbReference type="PaxDb" id="4565-Traes_4AL_9601B9873.1"/>
<dbReference type="Gene3D" id="1.10.510.10">
    <property type="entry name" value="Transferase(Phosphotransferase) domain 1"/>
    <property type="match status" value="1"/>
</dbReference>
<keyword evidence="8 15" id="KW-0547">Nucleotide-binding</keyword>
<evidence type="ECO:0000256" key="11">
    <source>
        <dbReference type="ARBA" id="ARBA00022989"/>
    </source>
</evidence>
<dbReference type="InterPro" id="IPR017441">
    <property type="entry name" value="Protein_kinase_ATP_BS"/>
</dbReference>
<dbReference type="Proteomes" id="UP000019116">
    <property type="component" value="Chromosome 4A"/>
</dbReference>
<evidence type="ECO:0000256" key="15">
    <source>
        <dbReference type="PROSITE-ProRule" id="PRU10141"/>
    </source>
</evidence>
<protein>
    <recommendedName>
        <fullName evidence="23">Cysteine-rich receptor-like protein kinase</fullName>
    </recommendedName>
</protein>
<dbReference type="PANTHER" id="PTHR27002">
    <property type="entry name" value="RECEPTOR-LIKE SERINE/THREONINE-PROTEIN KINASE SD1-8"/>
    <property type="match status" value="1"/>
</dbReference>
<dbReference type="Gramene" id="TraesCS4A02G317600.1">
    <property type="protein sequence ID" value="TraesCS4A02G317600.1"/>
    <property type="gene ID" value="TraesCS4A02G317600"/>
</dbReference>
<reference evidence="21" key="2">
    <citation type="submission" date="2018-10" db="UniProtKB">
        <authorList>
            <consortium name="EnsemblPlants"/>
        </authorList>
    </citation>
    <scope>IDENTIFICATION</scope>
</reference>